<name>A0A813VUB8_9BILA</name>
<dbReference type="PANTHER" id="PTHR47018">
    <property type="entry name" value="CXC DOMAIN-CONTAINING PROTEIN-RELATED"/>
    <property type="match status" value="1"/>
</dbReference>
<sequence>MSARCGICLKFTSNNKQRLRLVTSDAEAKIQYGYYSLHNKDLNRNLLNTKVHEKCYKKYQDRWYNQSIRNNKLSNVSTAVQDEVMLVDDENDVLEENSSLSVLNIDDCNENDYEHNDERDDRFSICKPLFSTRNTSNESTFQKNQSALSNISNIDYSSCSEIISNMSDHNFDTKDLPFNSINREDSIDDNEVMYLDNLLTNSSIHIIQNADKHEATVTSDIVDEESSSSSTDYHGLTSIIEPANEIRIPLHSKHQTSTPRVITSKNVVRARQRRRSEEGVPCTTGDHDRSLIYDSPIDELRAWLNSVLRDGRLIPLTDVQSFYSQIIKNYKHHHQQTDSTVRCDILRKQLEVKYPNQYHFETVNKRYGTYIALNDISHYSRAAIHLSKSSTFDREDRQDSSCEILKSLNEDQIDNCQVIFDAVRLLRSYEALHDHAMSFYHDYEPFIDHSLTPHLFAYGFIKSYFNRLGKCNLPLYSGFMAIHLPYNNRSRHKVTFMTPINEDPNKIETSKECINQMKKLLLDSGLQNDAVLIVDERIFRLCTKVKDEDSSNFEGIFLYPGDFHMMKCAMIVIWGVLEESGIDNLMGLLYKGATHRAVLSVAHFNKSLRAIKLLYTALLILIHNEFVTTLSLPMVDEIEELMNKMPLDASDVEERKTWYASVLDYLSNVKLQDTFDSWIKNNYEKNLKFRFWTFVLFDLITPLIKLYTALRTSNFSARNAAVCELAELFFATNHRQYARLTARHISDLRVYPQHLLDRLSNSFAVVRTNRNFSCIALDQTIEVTINKMGKGHGGITGRCSMESIDIWSKSYTFRSLLSTVASELAGIESNVNSMESHVECSQTRMELDHVDLQIILDKLIDEKLFSLDTNDVTQIFTGKVIHSDIIESNCVSRITGAEMLKKFIHERLVNCSTPLSATLNSSLLLHICDNDTYESSQSNSVFSHELSTMPISLCSLEDVNLLNQQSKSKDTFEFLKQKFPTAIYSTNIPTTNQPKALVIDGSSLLHIYPRTGSNAFQHALYLLSEHILPYFTDYSRIDIIFDSPKSQDLKSFTNRYTNSSNVQPKYNHIMRNSILPTGKAFQNFVTSNRAIFAASVVESWKETEAKNLIPSGCVLTVAGPDEKAFKLEKDEQPEDLIELESNQIEADSRIILHIDHILHNYIFNVVVKSIDTDVIILCIYHASLFGLHSLFVDATLPKKQFKVIDCKFIHDELIDRYGVNPLIFLIVYALSGCDTCSFIRNVSKRTFMQVLFDTPSDFNDLQKLATIQISKDDIIAVERLFVRCFYANRHRRQSASITSSSNNWSQMDVKDVPINQLRAIMAMAALKKNATSVAISLPPTKDSLFYHCLRTSRQVQIWIQAPDSYIKYPDLQESGFKIIDGRVQIQWTSKLPFPNDRLLTCCGKHKGKCIRCVCILNQLPCTIFCQCDFDCPNRILNQTVTTTSQTSIRSTKEKEDSFTLNSRLTTAAFDYEYYSGEVSDQSSDSTDYCSSDDVDEVSDRTSSSSENEQPVDCSYF</sequence>
<proteinExistence type="predicted"/>
<dbReference type="Proteomes" id="UP000663882">
    <property type="component" value="Unassembled WGS sequence"/>
</dbReference>
<evidence type="ECO:0000256" key="1">
    <source>
        <dbReference type="SAM" id="MobiDB-lite"/>
    </source>
</evidence>
<dbReference type="EMBL" id="CAJNOO010000176">
    <property type="protein sequence ID" value="CAF0842318.1"/>
    <property type="molecule type" value="Genomic_DNA"/>
</dbReference>
<protein>
    <recommendedName>
        <fullName evidence="4">Tesmin/TSO1-like CXC domain-containing protein</fullName>
    </recommendedName>
</protein>
<accession>A0A813VUB8</accession>
<feature type="region of interest" description="Disordered" evidence="1">
    <location>
        <begin position="1477"/>
        <end position="1516"/>
    </location>
</feature>
<gene>
    <name evidence="2" type="ORF">RFH988_LOCUS6013</name>
</gene>
<reference evidence="2" key="1">
    <citation type="submission" date="2021-02" db="EMBL/GenBank/DDBJ databases">
        <authorList>
            <person name="Nowell W R."/>
        </authorList>
    </citation>
    <scope>NUCLEOTIDE SEQUENCE</scope>
</reference>
<comment type="caution">
    <text evidence="2">The sequence shown here is derived from an EMBL/GenBank/DDBJ whole genome shotgun (WGS) entry which is preliminary data.</text>
</comment>
<evidence type="ECO:0000313" key="3">
    <source>
        <dbReference type="Proteomes" id="UP000663882"/>
    </source>
</evidence>
<dbReference type="OrthoDB" id="10047327at2759"/>
<evidence type="ECO:0000313" key="2">
    <source>
        <dbReference type="EMBL" id="CAF0842318.1"/>
    </source>
</evidence>
<organism evidence="2 3">
    <name type="scientific">Rotaria sordida</name>
    <dbReference type="NCBI Taxonomy" id="392033"/>
    <lineage>
        <taxon>Eukaryota</taxon>
        <taxon>Metazoa</taxon>
        <taxon>Spiralia</taxon>
        <taxon>Gnathifera</taxon>
        <taxon>Rotifera</taxon>
        <taxon>Eurotatoria</taxon>
        <taxon>Bdelloidea</taxon>
        <taxon>Philodinida</taxon>
        <taxon>Philodinidae</taxon>
        <taxon>Rotaria</taxon>
    </lineage>
</organism>
<feature type="compositionally biased region" description="Low complexity" evidence="1">
    <location>
        <begin position="1479"/>
        <end position="1489"/>
    </location>
</feature>
<evidence type="ECO:0008006" key="4">
    <source>
        <dbReference type="Google" id="ProtNLM"/>
    </source>
</evidence>